<protein>
    <recommendedName>
        <fullName evidence="4">DUF4352 domain-containing protein</fullName>
    </recommendedName>
</protein>
<keyword evidence="1" id="KW-0732">Signal</keyword>
<reference evidence="2 3" key="1">
    <citation type="journal article" date="2015" name="Stand. Genomic Sci.">
        <title>Genome sequence of a native-feather degrading extremely thermophilic Eubacterium, Fervidobacterium islandicum AW-1.</title>
        <authorList>
            <person name="Lee Y.J."/>
            <person name="Jeong H."/>
            <person name="Park G.S."/>
            <person name="Kwak Y."/>
            <person name="Lee S.J."/>
            <person name="Lee S.J."/>
            <person name="Park M.K."/>
            <person name="Kim J.Y."/>
            <person name="Kang H.K."/>
            <person name="Shin J.H."/>
            <person name="Lee D.W."/>
        </authorList>
    </citation>
    <scope>NUCLEOTIDE SEQUENCE [LARGE SCALE GENOMIC DNA]</scope>
    <source>
        <strain evidence="2 3">AW-1</strain>
    </source>
</reference>
<proteinExistence type="predicted"/>
<dbReference type="AlphaFoldDB" id="A0AAI8CJX3"/>
<evidence type="ECO:0000256" key="1">
    <source>
        <dbReference type="SAM" id="SignalP"/>
    </source>
</evidence>
<sequence length="204" mass="22704">MRKHLFLIAVVSILIVLSSCNLFSPANSNAPKERTPVNIVDPYGNNLFVDGKINGFPMKADKSGVYIEAKINAVNNYSFDEPVTRIFDVQSVDFDGKNVTIRLQKKNVKDVALFRTADGNLMFYAYGYGDTPYFQVWLKDRLSTFAVQDINPSQILLAGGWLVGVGKGRGQKGLERSKDEIYVKLNIPATKAPVIAKLEIINEK</sequence>
<accession>A0AAI8CJX3</accession>
<feature type="signal peptide" evidence="1">
    <location>
        <begin position="1"/>
        <end position="28"/>
    </location>
</feature>
<keyword evidence="3" id="KW-1185">Reference proteome</keyword>
<dbReference type="Proteomes" id="UP000093740">
    <property type="component" value="Chromosome"/>
</dbReference>
<gene>
    <name evidence="2" type="ORF">NA23_00095</name>
</gene>
<dbReference type="PROSITE" id="PS51257">
    <property type="entry name" value="PROKAR_LIPOPROTEIN"/>
    <property type="match status" value="1"/>
</dbReference>
<name>A0AAI8CJX3_FERIS</name>
<evidence type="ECO:0000313" key="3">
    <source>
        <dbReference type="Proteomes" id="UP000093740"/>
    </source>
</evidence>
<dbReference type="RefSeq" id="WP_033191560.1">
    <property type="nucleotide sequence ID" value="NZ_CP014334.2"/>
</dbReference>
<organism evidence="2 3">
    <name type="scientific">Fervidobacterium islandicum</name>
    <dbReference type="NCBI Taxonomy" id="2423"/>
    <lineage>
        <taxon>Bacteria</taxon>
        <taxon>Thermotogati</taxon>
        <taxon>Thermotogota</taxon>
        <taxon>Thermotogae</taxon>
        <taxon>Thermotogales</taxon>
        <taxon>Fervidobacteriaceae</taxon>
        <taxon>Fervidobacterium</taxon>
    </lineage>
</organism>
<feature type="chain" id="PRO_5042581798" description="DUF4352 domain-containing protein" evidence="1">
    <location>
        <begin position="29"/>
        <end position="204"/>
    </location>
</feature>
<dbReference type="EMBL" id="CP014334">
    <property type="protein sequence ID" value="AMW31904.1"/>
    <property type="molecule type" value="Genomic_DNA"/>
</dbReference>
<evidence type="ECO:0008006" key="4">
    <source>
        <dbReference type="Google" id="ProtNLM"/>
    </source>
</evidence>
<evidence type="ECO:0000313" key="2">
    <source>
        <dbReference type="EMBL" id="AMW31904.1"/>
    </source>
</evidence>
<dbReference type="KEGG" id="fia:NA23_00095"/>